<evidence type="ECO:0000313" key="1">
    <source>
        <dbReference type="EMBL" id="MFD1567878.1"/>
    </source>
</evidence>
<evidence type="ECO:0008006" key="3">
    <source>
        <dbReference type="Google" id="ProtNLM"/>
    </source>
</evidence>
<dbReference type="AlphaFoldDB" id="A0ABD6BT50"/>
<keyword evidence="2" id="KW-1185">Reference proteome</keyword>
<dbReference type="SUPFAM" id="SSF53448">
    <property type="entry name" value="Nucleotide-diphospho-sugar transferases"/>
    <property type="match status" value="1"/>
</dbReference>
<accession>A0ABD6BT50</accession>
<comment type="caution">
    <text evidence="1">The sequence shown here is derived from an EMBL/GenBank/DDBJ whole genome shotgun (WGS) entry which is preliminary data.</text>
</comment>
<dbReference type="InterPro" id="IPR018641">
    <property type="entry name" value="Trfase_1_rSAM/seldom-assoc"/>
</dbReference>
<dbReference type="RefSeq" id="WP_267646952.1">
    <property type="nucleotide sequence ID" value="NZ_JANHGR010000001.1"/>
</dbReference>
<evidence type="ECO:0000313" key="2">
    <source>
        <dbReference type="Proteomes" id="UP001597139"/>
    </source>
</evidence>
<dbReference type="InterPro" id="IPR029044">
    <property type="entry name" value="Nucleotide-diphossugar_trans"/>
</dbReference>
<proteinExistence type="predicted"/>
<dbReference type="Proteomes" id="UP001597139">
    <property type="component" value="Unassembled WGS sequence"/>
</dbReference>
<dbReference type="PANTHER" id="PTHR36529:SF1">
    <property type="entry name" value="GLYCOSYLTRANSFERASE"/>
    <property type="match status" value="1"/>
</dbReference>
<protein>
    <recommendedName>
        <fullName evidence="3">DUF2064 domain-containing protein</fullName>
    </recommendedName>
</protein>
<gene>
    <name evidence="1" type="ORF">ACFSAU_10270</name>
</gene>
<reference evidence="1 2" key="1">
    <citation type="journal article" date="2019" name="Int. J. Syst. Evol. Microbiol.">
        <title>The Global Catalogue of Microorganisms (GCM) 10K type strain sequencing project: providing services to taxonomists for standard genome sequencing and annotation.</title>
        <authorList>
            <consortium name="The Broad Institute Genomics Platform"/>
            <consortium name="The Broad Institute Genome Sequencing Center for Infectious Disease"/>
            <person name="Wu L."/>
            <person name="Ma J."/>
        </authorList>
    </citation>
    <scope>NUCLEOTIDE SEQUENCE [LARGE SCALE GENOMIC DNA]</scope>
    <source>
        <strain evidence="1 2">CGMCC 1.12859</strain>
    </source>
</reference>
<dbReference type="Gene3D" id="3.90.550.10">
    <property type="entry name" value="Spore Coat Polysaccharide Biosynthesis Protein SpsA, Chain A"/>
    <property type="match status" value="1"/>
</dbReference>
<organism evidence="1 2">
    <name type="scientific">Halolamina litorea</name>
    <dbReference type="NCBI Taxonomy" id="1515593"/>
    <lineage>
        <taxon>Archaea</taxon>
        <taxon>Methanobacteriati</taxon>
        <taxon>Methanobacteriota</taxon>
        <taxon>Stenosarchaea group</taxon>
        <taxon>Halobacteria</taxon>
        <taxon>Halobacteriales</taxon>
        <taxon>Haloferacaceae</taxon>
    </lineage>
</organism>
<sequence length="249" mass="26093">MTVVALLAHPPRPGVRFPELPATSPLNEGEVAELAAAMDKDAMRAVERSGASLLVNYLPDDLLAEEHRTGVSPEAEVRALAADAVEDVGSVRFEPQVGSTPSARVGNTVTHLLRDEEAGSVVVLPGNTPFITRTGIDSSAMKLRSNEVVLGPGAGGSVYFAGFTDTVDFTDAMAPPVLNTLAELARGAGHDTEFIPTQPTVRTGDDLASVVAEVRARVAAGRVVPQFTAALIEEFSLIVDGEEGLVRND</sequence>
<dbReference type="PANTHER" id="PTHR36529">
    <property type="entry name" value="SLL1095 PROTEIN"/>
    <property type="match status" value="1"/>
</dbReference>
<dbReference type="EMBL" id="JBHUCZ010000009">
    <property type="protein sequence ID" value="MFD1567878.1"/>
    <property type="molecule type" value="Genomic_DNA"/>
</dbReference>
<name>A0ABD6BT50_9EURY</name>